<sequence>MRTTPWRRRRMSDSPRPAGRGLGRWRRSGSLARRLVAIRPIHPLRTFRRRRNSGDDVRVLETMEMDLALAPVSPAPVGEALVDTDTDPDAPPAPIALLPGDRTPRRRFFFALANACTVISILLGMSAIMLSLTGEVRIAAAVLLGCIIADALDGPLARKFGVASPFGAQMDSLADMCSFGIATPVVVFQWLSGDMPDWAIGGACGLVAVCAAIRLARFNVSPKDGRYFSGVPTTLAATVLALSILLLSVTHVAMAAGIAVLALTMVLGFPYAKLGQLRRVPPWLWILPMVGLYLNLEVTFLALVCAYLLSGPVLWAVHHRRRSVIV</sequence>
<dbReference type="GO" id="GO:0016780">
    <property type="term" value="F:phosphotransferase activity, for other substituted phosphate groups"/>
    <property type="evidence" value="ECO:0007669"/>
    <property type="project" value="InterPro"/>
</dbReference>
<feature type="transmembrane region" description="Helical" evidence="4">
    <location>
        <begin position="252"/>
        <end position="272"/>
    </location>
</feature>
<proteinExistence type="inferred from homology"/>
<dbReference type="GO" id="GO:0016020">
    <property type="term" value="C:membrane"/>
    <property type="evidence" value="ECO:0007669"/>
    <property type="project" value="InterPro"/>
</dbReference>
<dbReference type="AlphaFoldDB" id="D3QA96"/>
<dbReference type="STRING" id="446470.Snas_1098"/>
<evidence type="ECO:0000313" key="5">
    <source>
        <dbReference type="EMBL" id="ADD40808.1"/>
    </source>
</evidence>
<dbReference type="EMBL" id="CP001778">
    <property type="protein sequence ID" value="ADD40808.1"/>
    <property type="molecule type" value="Genomic_DNA"/>
</dbReference>
<feature type="transmembrane region" description="Helical" evidence="4">
    <location>
        <begin position="227"/>
        <end position="246"/>
    </location>
</feature>
<name>D3QA96_STANL</name>
<protein>
    <submittedName>
        <fullName evidence="5">CDP-alcohol phosphatidyltransferase</fullName>
    </submittedName>
</protein>
<dbReference type="InterPro" id="IPR048254">
    <property type="entry name" value="CDP_ALCOHOL_P_TRANSF_CS"/>
</dbReference>
<dbReference type="InterPro" id="IPR043130">
    <property type="entry name" value="CDP-OH_PTrfase_TM_dom"/>
</dbReference>
<accession>D3QA96</accession>
<feature type="transmembrane region" description="Helical" evidence="4">
    <location>
        <begin position="108"/>
        <end position="130"/>
    </location>
</feature>
<feature type="transmembrane region" description="Helical" evidence="4">
    <location>
        <begin position="198"/>
        <end position="215"/>
    </location>
</feature>
<evidence type="ECO:0000313" key="6">
    <source>
        <dbReference type="Proteomes" id="UP000000844"/>
    </source>
</evidence>
<organism evidence="5 6">
    <name type="scientific">Stackebrandtia nassauensis (strain DSM 44728 / CIP 108903 / NRRL B-16338 / NBRC 102104 / LLR-40K-21)</name>
    <dbReference type="NCBI Taxonomy" id="446470"/>
    <lineage>
        <taxon>Bacteria</taxon>
        <taxon>Bacillati</taxon>
        <taxon>Actinomycetota</taxon>
        <taxon>Actinomycetes</taxon>
        <taxon>Glycomycetales</taxon>
        <taxon>Glycomycetaceae</taxon>
        <taxon>Stackebrandtia</taxon>
    </lineage>
</organism>
<keyword evidence="6" id="KW-1185">Reference proteome</keyword>
<dbReference type="GO" id="GO:0008654">
    <property type="term" value="P:phospholipid biosynthetic process"/>
    <property type="evidence" value="ECO:0007669"/>
    <property type="project" value="InterPro"/>
</dbReference>
<gene>
    <name evidence="5" type="ordered locus">Snas_1098</name>
</gene>
<feature type="transmembrane region" description="Helical" evidence="4">
    <location>
        <begin position="284"/>
        <end position="309"/>
    </location>
</feature>
<reference evidence="5 6" key="1">
    <citation type="journal article" date="2009" name="Stand. Genomic Sci.">
        <title>Complete genome sequence of Stackebrandtia nassauensis type strain (LLR-40K-21).</title>
        <authorList>
            <person name="Munk C."/>
            <person name="Lapidus A."/>
            <person name="Copeland A."/>
            <person name="Jando M."/>
            <person name="Mayilraj S."/>
            <person name="Glavina Del Rio T."/>
            <person name="Nolan M."/>
            <person name="Chen F."/>
            <person name="Lucas S."/>
            <person name="Tice H."/>
            <person name="Cheng J.F."/>
            <person name="Han C."/>
            <person name="Detter J.C."/>
            <person name="Bruce D."/>
            <person name="Goodwin L."/>
            <person name="Chain P."/>
            <person name="Pitluck S."/>
            <person name="Goker M."/>
            <person name="Ovchinikova G."/>
            <person name="Pati A."/>
            <person name="Ivanova N."/>
            <person name="Mavromatis K."/>
            <person name="Chen A."/>
            <person name="Palaniappan K."/>
            <person name="Land M."/>
            <person name="Hauser L."/>
            <person name="Chang Y.J."/>
            <person name="Jeffries C.D."/>
            <person name="Bristow J."/>
            <person name="Eisen J.A."/>
            <person name="Markowitz V."/>
            <person name="Hugenholtz P."/>
            <person name="Kyrpides N.C."/>
            <person name="Klenk H.P."/>
        </authorList>
    </citation>
    <scope>NUCLEOTIDE SEQUENCE [LARGE SCALE GENOMIC DNA]</scope>
    <source>
        <strain evidence="6">DSM 44728 / CIP 108903 / NRRL B-16338 / NBRC 102104 / LLR-40K-21</strain>
    </source>
</reference>
<dbReference type="HOGENOM" id="CLU_862312_0_0_11"/>
<dbReference type="KEGG" id="sna:Snas_1098"/>
<dbReference type="InterPro" id="IPR000462">
    <property type="entry name" value="CDP-OH_P_trans"/>
</dbReference>
<dbReference type="eggNOG" id="COG1183">
    <property type="taxonomic scope" value="Bacteria"/>
</dbReference>
<dbReference type="OrthoDB" id="9777147at2"/>
<evidence type="ECO:0000256" key="1">
    <source>
        <dbReference type="ARBA" id="ARBA00022679"/>
    </source>
</evidence>
<dbReference type="Pfam" id="PF01066">
    <property type="entry name" value="CDP-OH_P_transf"/>
    <property type="match status" value="1"/>
</dbReference>
<evidence type="ECO:0000256" key="2">
    <source>
        <dbReference type="RuleBase" id="RU003750"/>
    </source>
</evidence>
<dbReference type="Proteomes" id="UP000000844">
    <property type="component" value="Chromosome"/>
</dbReference>
<keyword evidence="4" id="KW-0472">Membrane</keyword>
<dbReference type="Gene3D" id="1.20.120.1760">
    <property type="match status" value="1"/>
</dbReference>
<evidence type="ECO:0000256" key="3">
    <source>
        <dbReference type="SAM" id="MobiDB-lite"/>
    </source>
</evidence>
<comment type="similarity">
    <text evidence="2">Belongs to the CDP-alcohol phosphatidyltransferase class-I family.</text>
</comment>
<keyword evidence="4" id="KW-1133">Transmembrane helix</keyword>
<keyword evidence="4" id="KW-0812">Transmembrane</keyword>
<keyword evidence="1 2" id="KW-0808">Transferase</keyword>
<feature type="compositionally biased region" description="Basic residues" evidence="3">
    <location>
        <begin position="1"/>
        <end position="10"/>
    </location>
</feature>
<evidence type="ECO:0000256" key="4">
    <source>
        <dbReference type="SAM" id="Phobius"/>
    </source>
</evidence>
<dbReference type="RefSeq" id="WP_013016379.1">
    <property type="nucleotide sequence ID" value="NC_013947.1"/>
</dbReference>
<dbReference type="PROSITE" id="PS00379">
    <property type="entry name" value="CDP_ALCOHOL_P_TRANSF"/>
    <property type="match status" value="1"/>
</dbReference>
<feature type="region of interest" description="Disordered" evidence="3">
    <location>
        <begin position="1"/>
        <end position="24"/>
    </location>
</feature>